<feature type="active site" description="Proton donor" evidence="1">
    <location>
        <position position="82"/>
    </location>
</feature>
<evidence type="ECO:0000313" key="5">
    <source>
        <dbReference type="Proteomes" id="UP000288051"/>
    </source>
</evidence>
<dbReference type="Gene3D" id="3.20.20.70">
    <property type="entry name" value="Aldolase class I"/>
    <property type="match status" value="1"/>
</dbReference>
<dbReference type="RefSeq" id="WP_126208857.1">
    <property type="nucleotide sequence ID" value="NZ_PELZ01000093.1"/>
</dbReference>
<dbReference type="PANTHER" id="PTHR30304:SF0">
    <property type="entry name" value="D-TAGATOSE-1,6-BISPHOSPHATE ALDOLASE SUBUNIT GATY-RELATED"/>
    <property type="match status" value="1"/>
</dbReference>
<feature type="binding site" evidence="3">
    <location>
        <position position="104"/>
    </location>
    <ligand>
        <name>Zn(2+)</name>
        <dbReference type="ChEBI" id="CHEBI:29105"/>
        <label>2</label>
    </ligand>
</feature>
<keyword evidence="3" id="KW-0479">Metal-binding</keyword>
<feature type="binding site" evidence="2">
    <location>
        <position position="168"/>
    </location>
    <ligand>
        <name>dihydroxyacetone phosphate</name>
        <dbReference type="ChEBI" id="CHEBI:57642"/>
    </ligand>
</feature>
<proteinExistence type="predicted"/>
<dbReference type="GO" id="GO:0016832">
    <property type="term" value="F:aldehyde-lyase activity"/>
    <property type="evidence" value="ECO:0007669"/>
    <property type="project" value="InterPro"/>
</dbReference>
<feature type="binding site" evidence="3">
    <location>
        <position position="83"/>
    </location>
    <ligand>
        <name>Zn(2+)</name>
        <dbReference type="ChEBI" id="CHEBI:29105"/>
        <label>1</label>
        <note>catalytic</note>
    </ligand>
</feature>
<dbReference type="EMBL" id="PELZ01000093">
    <property type="protein sequence ID" value="RTH38627.1"/>
    <property type="molecule type" value="Genomic_DNA"/>
</dbReference>
<dbReference type="InterPro" id="IPR050246">
    <property type="entry name" value="Class_II_FBP_aldolase"/>
</dbReference>
<gene>
    <name evidence="4" type="ORF">CSW37_03960</name>
</gene>
<evidence type="ECO:0000256" key="2">
    <source>
        <dbReference type="PIRSR" id="PIRSR001359-2"/>
    </source>
</evidence>
<comment type="cofactor">
    <cofactor evidence="3">
        <name>Zn(2+)</name>
        <dbReference type="ChEBI" id="CHEBI:29105"/>
    </cofactor>
    <text evidence="3">Binds 2 Zn(2+) ions per subunit. One is catalytic and the other provides a structural contribution.</text>
</comment>
<organism evidence="4 5">
    <name type="scientific">Thermus scotoductus</name>
    <dbReference type="NCBI Taxonomy" id="37636"/>
    <lineage>
        <taxon>Bacteria</taxon>
        <taxon>Thermotogati</taxon>
        <taxon>Deinococcota</taxon>
        <taxon>Deinococci</taxon>
        <taxon>Thermales</taxon>
        <taxon>Thermaceae</taxon>
        <taxon>Thermus</taxon>
    </lineage>
</organism>
<dbReference type="PIRSF" id="PIRSF001359">
    <property type="entry name" value="F_bP_aldolase_II"/>
    <property type="match status" value="1"/>
</dbReference>
<sequence length="262" mass="28319">MWVRDGRALYRDAFRRGYALPAFNIASLEMAQACVRAAERLGAPVILQTYREEIRRVAPRVFAAMVQALAEGASVPVLLHLDHGEDWGDIFLALRAGYGSVMWDAQGQGEEAVEAVRAHAPLVHAMGAALEVAVEPFAGQAVSDPGLVAALIQAGADVVAVAVGSKHGEESRLDLGLLRRIAQEAKGPLALHGGSGIHAGDLREALAMGVVKVNVGTALYRTLRSLLGRGYDHHRTFYRQVEEELERVAQEYIRRTQAEGRA</sequence>
<dbReference type="GO" id="GO:0008270">
    <property type="term" value="F:zinc ion binding"/>
    <property type="evidence" value="ECO:0007669"/>
    <property type="project" value="InterPro"/>
</dbReference>
<keyword evidence="3" id="KW-0862">Zinc</keyword>
<dbReference type="InterPro" id="IPR000771">
    <property type="entry name" value="FBA_II"/>
</dbReference>
<dbReference type="Proteomes" id="UP000288051">
    <property type="component" value="Unassembled WGS sequence"/>
</dbReference>
<reference evidence="4 5" key="1">
    <citation type="journal article" date="2019" name="Extremophiles">
        <title>Biogeography of thermophiles and predominance of Thermus scotoductus in domestic water heaters.</title>
        <authorList>
            <person name="Wilpiszeski R.L."/>
            <person name="Zhang Z."/>
            <person name="House C.H."/>
        </authorList>
    </citation>
    <scope>NUCLEOTIDE SEQUENCE [LARGE SCALE GENOMIC DNA]</scope>
    <source>
        <strain evidence="4 5">24_S24</strain>
    </source>
</reference>
<dbReference type="SUPFAM" id="SSF51569">
    <property type="entry name" value="Aldolase"/>
    <property type="match status" value="1"/>
</dbReference>
<feature type="binding site" evidence="2">
    <location>
        <begin position="214"/>
        <end position="217"/>
    </location>
    <ligand>
        <name>dihydroxyacetone phosphate</name>
        <dbReference type="ChEBI" id="CHEBI:57642"/>
    </ligand>
</feature>
<feature type="binding site" evidence="3">
    <location>
        <position position="167"/>
    </location>
    <ligand>
        <name>Zn(2+)</name>
        <dbReference type="ChEBI" id="CHEBI:29105"/>
        <label>1</label>
        <note>catalytic</note>
    </ligand>
</feature>
<feature type="binding site" evidence="2">
    <location>
        <begin position="193"/>
        <end position="195"/>
    </location>
    <ligand>
        <name>dihydroxyacetone phosphate</name>
        <dbReference type="ChEBI" id="CHEBI:57642"/>
    </ligand>
</feature>
<feature type="binding site" evidence="3">
    <location>
        <position position="192"/>
    </location>
    <ligand>
        <name>Zn(2+)</name>
        <dbReference type="ChEBI" id="CHEBI:29105"/>
        <label>1</label>
        <note>catalytic</note>
    </ligand>
</feature>
<protein>
    <submittedName>
        <fullName evidence="4">Tagatose-bisphosphate aldolase</fullName>
    </submittedName>
</protein>
<dbReference type="AlphaFoldDB" id="A0A430SGB9"/>
<evidence type="ECO:0000256" key="3">
    <source>
        <dbReference type="PIRSR" id="PIRSR001359-3"/>
    </source>
</evidence>
<evidence type="ECO:0000256" key="1">
    <source>
        <dbReference type="PIRSR" id="PIRSR001359-1"/>
    </source>
</evidence>
<comment type="caution">
    <text evidence="4">The sequence shown here is derived from an EMBL/GenBank/DDBJ whole genome shotgun (WGS) entry which is preliminary data.</text>
</comment>
<dbReference type="GO" id="GO:0005975">
    <property type="term" value="P:carbohydrate metabolic process"/>
    <property type="evidence" value="ECO:0007669"/>
    <property type="project" value="InterPro"/>
</dbReference>
<evidence type="ECO:0000313" key="4">
    <source>
        <dbReference type="EMBL" id="RTH38627.1"/>
    </source>
</evidence>
<dbReference type="PANTHER" id="PTHR30304">
    <property type="entry name" value="D-TAGATOSE-1,6-BISPHOSPHATE ALDOLASE"/>
    <property type="match status" value="1"/>
</dbReference>
<dbReference type="Pfam" id="PF01116">
    <property type="entry name" value="F_bP_aldolase"/>
    <property type="match status" value="1"/>
</dbReference>
<dbReference type="InterPro" id="IPR013785">
    <property type="entry name" value="Aldolase_TIM"/>
</dbReference>
<name>A0A430SGB9_THESC</name>
<accession>A0A430SGB9</accession>